<name>A0A523BF89_9CREN</name>
<evidence type="ECO:0000313" key="3">
    <source>
        <dbReference type="Proteomes" id="UP000315399"/>
    </source>
</evidence>
<proteinExistence type="predicted"/>
<protein>
    <submittedName>
        <fullName evidence="2">Uncharacterized protein</fullName>
    </submittedName>
</protein>
<comment type="caution">
    <text evidence="2">The sequence shown here is derived from an EMBL/GenBank/DDBJ whole genome shotgun (WGS) entry which is preliminary data.</text>
</comment>
<dbReference type="EMBL" id="QNVH01000010">
    <property type="protein sequence ID" value="TDA39564.1"/>
    <property type="molecule type" value="Genomic_DNA"/>
</dbReference>
<gene>
    <name evidence="2" type="ORF">DSO08_01860</name>
</gene>
<keyword evidence="1" id="KW-1133">Transmembrane helix</keyword>
<organism evidence="2 3">
    <name type="scientific">Thermoproteota archaeon</name>
    <dbReference type="NCBI Taxonomy" id="2056631"/>
    <lineage>
        <taxon>Archaea</taxon>
        <taxon>Thermoproteota</taxon>
    </lineage>
</organism>
<keyword evidence="1" id="KW-0472">Membrane</keyword>
<keyword evidence="1" id="KW-0812">Transmembrane</keyword>
<evidence type="ECO:0000256" key="1">
    <source>
        <dbReference type="SAM" id="Phobius"/>
    </source>
</evidence>
<dbReference type="Proteomes" id="UP000315399">
    <property type="component" value="Unassembled WGS sequence"/>
</dbReference>
<feature type="transmembrane region" description="Helical" evidence="1">
    <location>
        <begin position="12"/>
        <end position="32"/>
    </location>
</feature>
<dbReference type="AlphaFoldDB" id="A0A523BF89"/>
<evidence type="ECO:0000313" key="2">
    <source>
        <dbReference type="EMBL" id="TDA39564.1"/>
    </source>
</evidence>
<sequence length="110" mass="12335">MDSFSTILAESLVGMGITTALLALLALIFHFIGKFGRKEGTEGPPPTIKREDDVSNVLPFIATAVYLYRASEVGGRAKLSPRRAERVEKRPLLDSAREEWKRSGRRDYLR</sequence>
<reference evidence="2 3" key="1">
    <citation type="journal article" date="2019" name="Nat. Microbiol.">
        <title>Expanding anaerobic alkane metabolism in the domain of Archaea.</title>
        <authorList>
            <person name="Wang Y."/>
            <person name="Wegener G."/>
            <person name="Hou J."/>
            <person name="Wang F."/>
            <person name="Xiao X."/>
        </authorList>
    </citation>
    <scope>NUCLEOTIDE SEQUENCE [LARGE SCALE GENOMIC DNA]</scope>
    <source>
        <strain evidence="2">WYZ-LMO10</strain>
    </source>
</reference>
<accession>A0A523BF89</accession>